<feature type="transmembrane region" description="Helical" evidence="8">
    <location>
        <begin position="342"/>
        <end position="363"/>
    </location>
</feature>
<organism evidence="10 11">
    <name type="scientific">Candidatus Kuenenbacteria bacterium HGW-Kuenenbacteria-1</name>
    <dbReference type="NCBI Taxonomy" id="2013812"/>
    <lineage>
        <taxon>Bacteria</taxon>
        <taxon>Candidatus Kueneniibacteriota</taxon>
    </lineage>
</organism>
<sequence length="369" mass="41425">MLENSNISKNKFFFKKIDLFLSKFFGVAVAEKIFFTQNLSIMIKAGLSLDQSLESLCCQAKNRYFKEAILQIKQKVEKGVSFSESLSLFPKIFSSIFINIVKVGEESGKLDNSLKQLAIQMKKSHELVSKIKGALIYPIIVMVAMVSIIFFMMIFIIPQITQIFESFGTKLPITTQILISTSKFCAKNGLAILIGFILMFILSIRIIKISKVKYYLDKIVLKIPIIGSIIKKVNLAKFSRTFCSLLKTGVPIVETLGLSALVLNNLVYQKELFRTAEIIKKGESIAKILKESPALFPPVVVQMVDVGEKTGTLDTILENLAEFYEEEIDQIMTNLPQIIEPILLLFLGVGVAFIAVSILMPMYTMTQEI</sequence>
<gene>
    <name evidence="10" type="ORF">CVV26_00690</name>
</gene>
<feature type="domain" description="Type II secretion system protein GspF" evidence="9">
    <location>
        <begin position="238"/>
        <end position="361"/>
    </location>
</feature>
<evidence type="ECO:0000256" key="7">
    <source>
        <dbReference type="ARBA" id="ARBA00023136"/>
    </source>
</evidence>
<keyword evidence="6 8" id="KW-1133">Transmembrane helix</keyword>
<evidence type="ECO:0000256" key="6">
    <source>
        <dbReference type="ARBA" id="ARBA00022989"/>
    </source>
</evidence>
<evidence type="ECO:0000256" key="3">
    <source>
        <dbReference type="ARBA" id="ARBA00022475"/>
    </source>
</evidence>
<comment type="subcellular location">
    <subcellularLocation>
        <location evidence="1">Cell inner membrane</location>
        <topology evidence="1">Multi-pass membrane protein</topology>
    </subcellularLocation>
</comment>
<dbReference type="GO" id="GO:0005886">
    <property type="term" value="C:plasma membrane"/>
    <property type="evidence" value="ECO:0007669"/>
    <property type="project" value="UniProtKB-SubCell"/>
</dbReference>
<evidence type="ECO:0000313" key="11">
    <source>
        <dbReference type="Proteomes" id="UP000233414"/>
    </source>
</evidence>
<comment type="caution">
    <text evidence="10">The sequence shown here is derived from an EMBL/GenBank/DDBJ whole genome shotgun (WGS) entry which is preliminary data.</text>
</comment>
<keyword evidence="5 8" id="KW-0812">Transmembrane</keyword>
<evidence type="ECO:0000256" key="5">
    <source>
        <dbReference type="ARBA" id="ARBA00022692"/>
    </source>
</evidence>
<keyword evidence="4" id="KW-0997">Cell inner membrane</keyword>
<dbReference type="EMBL" id="PGYQ01000001">
    <property type="protein sequence ID" value="PKL72763.1"/>
    <property type="molecule type" value="Genomic_DNA"/>
</dbReference>
<comment type="similarity">
    <text evidence="2">Belongs to the GSP F family.</text>
</comment>
<evidence type="ECO:0000313" key="10">
    <source>
        <dbReference type="EMBL" id="PKL72763.1"/>
    </source>
</evidence>
<reference evidence="10 11" key="1">
    <citation type="journal article" date="2017" name="ISME J.">
        <title>Potential for microbial H2 and metal transformations associated with novel bacteria and archaea in deep terrestrial subsurface sediments.</title>
        <authorList>
            <person name="Hernsdorf A.W."/>
            <person name="Amano Y."/>
            <person name="Miyakawa K."/>
            <person name="Ise K."/>
            <person name="Suzuki Y."/>
            <person name="Anantharaman K."/>
            <person name="Probst A."/>
            <person name="Burstein D."/>
            <person name="Thomas B.C."/>
            <person name="Banfield J.F."/>
        </authorList>
    </citation>
    <scope>NUCLEOTIDE SEQUENCE [LARGE SCALE GENOMIC DNA]</scope>
    <source>
        <strain evidence="10">HGW-Kuenenbacteria-1</strain>
    </source>
</reference>
<evidence type="ECO:0000256" key="2">
    <source>
        <dbReference type="ARBA" id="ARBA00005745"/>
    </source>
</evidence>
<feature type="transmembrane region" description="Helical" evidence="8">
    <location>
        <begin position="189"/>
        <end position="207"/>
    </location>
</feature>
<name>A0A2N1UPE5_9BACT</name>
<evidence type="ECO:0000256" key="1">
    <source>
        <dbReference type="ARBA" id="ARBA00004429"/>
    </source>
</evidence>
<evidence type="ECO:0000256" key="8">
    <source>
        <dbReference type="SAM" id="Phobius"/>
    </source>
</evidence>
<feature type="transmembrane region" description="Helical" evidence="8">
    <location>
        <begin position="134"/>
        <end position="157"/>
    </location>
</feature>
<dbReference type="PANTHER" id="PTHR30012">
    <property type="entry name" value="GENERAL SECRETION PATHWAY PROTEIN"/>
    <property type="match status" value="1"/>
</dbReference>
<proteinExistence type="inferred from homology"/>
<dbReference type="PRINTS" id="PR00812">
    <property type="entry name" value="BCTERIALGSPF"/>
</dbReference>
<dbReference type="Pfam" id="PF00482">
    <property type="entry name" value="T2SSF"/>
    <property type="match status" value="2"/>
</dbReference>
<keyword evidence="3" id="KW-1003">Cell membrane</keyword>
<dbReference type="FunFam" id="1.20.81.30:FF:000001">
    <property type="entry name" value="Type II secretion system protein F"/>
    <property type="match status" value="2"/>
</dbReference>
<protein>
    <recommendedName>
        <fullName evidence="9">Type II secretion system protein GspF domain-containing protein</fullName>
    </recommendedName>
</protein>
<dbReference type="InterPro" id="IPR018076">
    <property type="entry name" value="T2SS_GspF_dom"/>
</dbReference>
<evidence type="ECO:0000259" key="9">
    <source>
        <dbReference type="Pfam" id="PF00482"/>
    </source>
</evidence>
<dbReference type="AlphaFoldDB" id="A0A2N1UPE5"/>
<dbReference type="InterPro" id="IPR042094">
    <property type="entry name" value="T2SS_GspF_sf"/>
</dbReference>
<accession>A0A2N1UPE5</accession>
<feature type="domain" description="Type II secretion system protein GspF" evidence="9">
    <location>
        <begin position="35"/>
        <end position="158"/>
    </location>
</feature>
<dbReference type="Proteomes" id="UP000233414">
    <property type="component" value="Unassembled WGS sequence"/>
</dbReference>
<dbReference type="Gene3D" id="1.20.81.30">
    <property type="entry name" value="Type II secretion system (T2SS), domain F"/>
    <property type="match status" value="2"/>
</dbReference>
<evidence type="ECO:0000256" key="4">
    <source>
        <dbReference type="ARBA" id="ARBA00022519"/>
    </source>
</evidence>
<dbReference type="PANTHER" id="PTHR30012:SF0">
    <property type="entry name" value="TYPE II SECRETION SYSTEM PROTEIN F-RELATED"/>
    <property type="match status" value="1"/>
</dbReference>
<keyword evidence="7 8" id="KW-0472">Membrane</keyword>
<dbReference type="InterPro" id="IPR003004">
    <property type="entry name" value="GspF/PilC"/>
</dbReference>